<evidence type="ECO:0000313" key="3">
    <source>
        <dbReference type="Proteomes" id="UP000195807"/>
    </source>
</evidence>
<dbReference type="Pfam" id="PF05212">
    <property type="entry name" value="DUF707"/>
    <property type="match status" value="1"/>
</dbReference>
<dbReference type="STRING" id="450378.GCA_001661675_02830"/>
<dbReference type="AlphaFoldDB" id="A0A1Z1FE36"/>
<evidence type="ECO:0000313" key="2">
    <source>
        <dbReference type="EMBL" id="QNE05498.1"/>
    </source>
</evidence>
<evidence type="ECO:0000313" key="1">
    <source>
        <dbReference type="EMBL" id="ARU17088.1"/>
    </source>
</evidence>
<dbReference type="OrthoDB" id="7810870at2"/>
<reference evidence="1 3" key="1">
    <citation type="submission" date="2017-01" db="EMBL/GenBank/DDBJ databases">
        <title>Complete genome sequence of esterase-producing bacterium Croceicoccus marinus E4A9.</title>
        <authorList>
            <person name="Wu Y.-H."/>
            <person name="Cheng H."/>
            <person name="Xu L."/>
            <person name="Huo Y.-Y."/>
            <person name="Wang C.-S."/>
            <person name="Xu X.-W."/>
        </authorList>
    </citation>
    <scope>NUCLEOTIDE SEQUENCE [LARGE SCALE GENOMIC DNA]</scope>
    <source>
        <strain evidence="1 3">E4A9</strain>
    </source>
</reference>
<proteinExistence type="predicted"/>
<dbReference type="Proteomes" id="UP000515297">
    <property type="component" value="Chromosome"/>
</dbReference>
<organism evidence="1 3">
    <name type="scientific">Croceicoccus marinus</name>
    <dbReference type="NCBI Taxonomy" id="450378"/>
    <lineage>
        <taxon>Bacteria</taxon>
        <taxon>Pseudomonadati</taxon>
        <taxon>Pseudomonadota</taxon>
        <taxon>Alphaproteobacteria</taxon>
        <taxon>Sphingomonadales</taxon>
        <taxon>Erythrobacteraceae</taxon>
        <taxon>Croceicoccus</taxon>
    </lineage>
</organism>
<gene>
    <name evidence="1" type="ORF">A9D14_14095</name>
    <name evidence="2" type="ORF">H4O24_01995</name>
</gene>
<accession>A0A1Z1FE36</accession>
<dbReference type="InterPro" id="IPR029044">
    <property type="entry name" value="Nucleotide-diphossugar_trans"/>
</dbReference>
<dbReference type="KEGG" id="cman:A9D14_14095"/>
<dbReference type="SUPFAM" id="SSF53448">
    <property type="entry name" value="Nucleotide-diphospho-sugar transferases"/>
    <property type="match status" value="1"/>
</dbReference>
<protein>
    <submittedName>
        <fullName evidence="2">DUF707 domain-containing protein</fullName>
    </submittedName>
</protein>
<keyword evidence="3" id="KW-1185">Reference proteome</keyword>
<sequence>MTGTRDYLVFVRGGRTSLHHDWLKGPGPRNWDLQVSQWIDDPEIGADGDLPVSIDAGTKWDSIYRYLDANPDLMDRYRYIAFMDDDLIFTKQDLNRYFEICEEHGLLLAQPSLHADSFFCYPILLQCAGTKLRFSNFVECMATAIRTDYLKSFMPRMAKVKSGWGMDRIWTVTMPEPAFKSAIIDEISMVHTRPHATGGIYKDFAREAVGPHAEMEAMIKSYDNIPDKMMVYGGIDDAGRRITAARTRIANGISLVANCWRYRDTPRCFRSGLGMFVRAVTEANYTPQSAHPLQRTEASL</sequence>
<dbReference type="InterPro" id="IPR007877">
    <property type="entry name" value="DUF707"/>
</dbReference>
<dbReference type="Proteomes" id="UP000195807">
    <property type="component" value="Chromosome"/>
</dbReference>
<dbReference type="EMBL" id="CP019602">
    <property type="protein sequence ID" value="ARU17088.1"/>
    <property type="molecule type" value="Genomic_DNA"/>
</dbReference>
<evidence type="ECO:0000313" key="4">
    <source>
        <dbReference type="Proteomes" id="UP000515297"/>
    </source>
</evidence>
<reference evidence="2 4" key="2">
    <citation type="submission" date="2020-08" db="EMBL/GenBank/DDBJ databases">
        <authorList>
            <person name="Liu G."/>
            <person name="Sun C."/>
        </authorList>
    </citation>
    <scope>NUCLEOTIDE SEQUENCE [LARGE SCALE GENOMIC DNA]</scope>
    <source>
        <strain evidence="2 4">OT19</strain>
    </source>
</reference>
<dbReference type="RefSeq" id="WP_066847663.1">
    <property type="nucleotide sequence ID" value="NZ_CP019602.1"/>
</dbReference>
<dbReference type="EMBL" id="CP060052">
    <property type="protein sequence ID" value="QNE05498.1"/>
    <property type="molecule type" value="Genomic_DNA"/>
</dbReference>
<name>A0A1Z1FE36_9SPHN</name>